<dbReference type="InterPro" id="IPR003838">
    <property type="entry name" value="ABC3_permease_C"/>
</dbReference>
<protein>
    <submittedName>
        <fullName evidence="10">Transporter</fullName>
    </submittedName>
</protein>
<evidence type="ECO:0000256" key="3">
    <source>
        <dbReference type="ARBA" id="ARBA00022475"/>
    </source>
</evidence>
<dbReference type="InterPro" id="IPR025857">
    <property type="entry name" value="MacB_PCD"/>
</dbReference>
<sequence>MLYLRLAWRNIWRNRRRSFITMLSIVIAVLLASVMRSMQEGQYDVMVNSTVGTFTSYIQIHQQGYWDDQTLENSFEASDSLFEDAAKPSAVIETVPRLQSYALAAGKQQSRPAMIMGIDPDKEQSLSNPKERIESGSYFESADEQAVLVGTDMMERLSVQLGDSLVLIGQGFRGQSATGLYEIKGVVSFPNPEMNKNVVMMPLATTQNFLAAPNRLSALALILDDPNSVQQTVNRLNSNVDTTRYEIMSWQQMMPELQQAIQADRGGGVIIILILYIIVGFGILGTVLMMITERTYEFGVMLSIGTSRLAIFLMLALEILFIAFLGSLLGIALSIPVAWYFNVNPIEFSGGMVEVMESYGLEPYLPFSLDPELFYMQAIIIFIITIVFSIIPLIRASRLHPVKAMRS</sequence>
<evidence type="ECO:0000256" key="2">
    <source>
        <dbReference type="ARBA" id="ARBA00005236"/>
    </source>
</evidence>
<feature type="transmembrane region" description="Helical" evidence="7">
    <location>
        <begin position="374"/>
        <end position="396"/>
    </location>
</feature>
<comment type="similarity">
    <text evidence="2">Belongs to the ABC-4 integral membrane protein family. LolC/E subfamily.</text>
</comment>
<dbReference type="GO" id="GO:0044874">
    <property type="term" value="P:lipoprotein localization to outer membrane"/>
    <property type="evidence" value="ECO:0007669"/>
    <property type="project" value="TreeGrafter"/>
</dbReference>
<feature type="domain" description="ABC3 transporter permease C-terminal" evidence="8">
    <location>
        <begin position="270"/>
        <end position="401"/>
    </location>
</feature>
<dbReference type="EMBL" id="NSKE01000007">
    <property type="protein sequence ID" value="PAU93668.1"/>
    <property type="molecule type" value="Genomic_DNA"/>
</dbReference>
<accession>A0A2A2G8N4</accession>
<evidence type="ECO:0000259" key="9">
    <source>
        <dbReference type="Pfam" id="PF12704"/>
    </source>
</evidence>
<feature type="domain" description="MacB-like periplasmic core" evidence="9">
    <location>
        <begin position="18"/>
        <end position="237"/>
    </location>
</feature>
<proteinExistence type="inferred from homology"/>
<comment type="subcellular location">
    <subcellularLocation>
        <location evidence="1">Cell membrane</location>
        <topology evidence="1">Multi-pass membrane protein</topology>
    </subcellularLocation>
</comment>
<keyword evidence="3" id="KW-1003">Cell membrane</keyword>
<dbReference type="PANTHER" id="PTHR30489:SF0">
    <property type="entry name" value="LIPOPROTEIN-RELEASING SYSTEM TRANSMEMBRANE PROTEIN LOLE"/>
    <property type="match status" value="1"/>
</dbReference>
<name>A0A2A2G8N4_9BACT</name>
<dbReference type="RefSeq" id="WP_095606859.1">
    <property type="nucleotide sequence ID" value="NZ_NSKE01000007.1"/>
</dbReference>
<dbReference type="Pfam" id="PF12704">
    <property type="entry name" value="MacB_PCD"/>
    <property type="match status" value="1"/>
</dbReference>
<evidence type="ECO:0000313" key="10">
    <source>
        <dbReference type="EMBL" id="PAU93668.1"/>
    </source>
</evidence>
<evidence type="ECO:0000259" key="8">
    <source>
        <dbReference type="Pfam" id="PF02687"/>
    </source>
</evidence>
<keyword evidence="6 7" id="KW-0472">Membrane</keyword>
<keyword evidence="5 7" id="KW-1133">Transmembrane helix</keyword>
<dbReference type="Proteomes" id="UP000218831">
    <property type="component" value="Unassembled WGS sequence"/>
</dbReference>
<dbReference type="Pfam" id="PF02687">
    <property type="entry name" value="FtsX"/>
    <property type="match status" value="1"/>
</dbReference>
<organism evidence="10 11">
    <name type="scientific">Fodinibius salipaludis</name>
    <dbReference type="NCBI Taxonomy" id="2032627"/>
    <lineage>
        <taxon>Bacteria</taxon>
        <taxon>Pseudomonadati</taxon>
        <taxon>Balneolota</taxon>
        <taxon>Balneolia</taxon>
        <taxon>Balneolales</taxon>
        <taxon>Balneolaceae</taxon>
        <taxon>Fodinibius</taxon>
    </lineage>
</organism>
<keyword evidence="11" id="KW-1185">Reference proteome</keyword>
<evidence type="ECO:0000256" key="7">
    <source>
        <dbReference type="SAM" id="Phobius"/>
    </source>
</evidence>
<keyword evidence="4 7" id="KW-0812">Transmembrane</keyword>
<dbReference type="InterPro" id="IPR051447">
    <property type="entry name" value="Lipoprotein-release_system"/>
</dbReference>
<dbReference type="GO" id="GO:0098797">
    <property type="term" value="C:plasma membrane protein complex"/>
    <property type="evidence" value="ECO:0007669"/>
    <property type="project" value="TreeGrafter"/>
</dbReference>
<evidence type="ECO:0000256" key="6">
    <source>
        <dbReference type="ARBA" id="ARBA00023136"/>
    </source>
</evidence>
<gene>
    <name evidence="10" type="ORF">CK503_10990</name>
</gene>
<evidence type="ECO:0000256" key="1">
    <source>
        <dbReference type="ARBA" id="ARBA00004651"/>
    </source>
</evidence>
<evidence type="ECO:0000256" key="5">
    <source>
        <dbReference type="ARBA" id="ARBA00022989"/>
    </source>
</evidence>
<feature type="transmembrane region" description="Helical" evidence="7">
    <location>
        <begin position="268"/>
        <end position="291"/>
    </location>
</feature>
<reference evidence="10 11" key="1">
    <citation type="submission" date="2017-08" db="EMBL/GenBank/DDBJ databases">
        <title>Aliifodinibius alkalisoli sp. nov., isolated from saline alkaline soil.</title>
        <authorList>
            <person name="Liu D."/>
            <person name="Zhang G."/>
        </authorList>
    </citation>
    <scope>NUCLEOTIDE SEQUENCE [LARGE SCALE GENOMIC DNA]</scope>
    <source>
        <strain evidence="10 11">WN023</strain>
    </source>
</reference>
<feature type="transmembrane region" description="Helical" evidence="7">
    <location>
        <begin position="312"/>
        <end position="341"/>
    </location>
</feature>
<dbReference type="PANTHER" id="PTHR30489">
    <property type="entry name" value="LIPOPROTEIN-RELEASING SYSTEM TRANSMEMBRANE PROTEIN LOLE"/>
    <property type="match status" value="1"/>
</dbReference>
<comment type="caution">
    <text evidence="10">The sequence shown here is derived from an EMBL/GenBank/DDBJ whole genome shotgun (WGS) entry which is preliminary data.</text>
</comment>
<dbReference type="AlphaFoldDB" id="A0A2A2G8N4"/>
<dbReference type="OrthoDB" id="9784014at2"/>
<evidence type="ECO:0000313" key="11">
    <source>
        <dbReference type="Proteomes" id="UP000218831"/>
    </source>
</evidence>
<evidence type="ECO:0000256" key="4">
    <source>
        <dbReference type="ARBA" id="ARBA00022692"/>
    </source>
</evidence>